<evidence type="ECO:0000256" key="6">
    <source>
        <dbReference type="ARBA" id="ARBA00023136"/>
    </source>
</evidence>
<dbReference type="AlphaFoldDB" id="A0A914VEI7"/>
<keyword evidence="7" id="KW-0915">Sodium</keyword>
<feature type="transmembrane region" description="Helical" evidence="9">
    <location>
        <begin position="112"/>
        <end position="138"/>
    </location>
</feature>
<dbReference type="InterPro" id="IPR000175">
    <property type="entry name" value="Na/ntran_symport"/>
</dbReference>
<dbReference type="Gene3D" id="3.10.450.50">
    <property type="match status" value="1"/>
</dbReference>
<dbReference type="GO" id="GO:0089718">
    <property type="term" value="P:amino acid import across plasma membrane"/>
    <property type="evidence" value="ECO:0007669"/>
    <property type="project" value="TreeGrafter"/>
</dbReference>
<dbReference type="Pfam" id="PF00209">
    <property type="entry name" value="SNF"/>
    <property type="match status" value="2"/>
</dbReference>
<feature type="transmembrane region" description="Helical" evidence="9">
    <location>
        <begin position="35"/>
        <end position="55"/>
    </location>
</feature>
<feature type="transmembrane region" description="Helical" evidence="9">
    <location>
        <begin position="347"/>
        <end position="374"/>
    </location>
</feature>
<evidence type="ECO:0000256" key="1">
    <source>
        <dbReference type="ARBA" id="ARBA00004141"/>
    </source>
</evidence>
<evidence type="ECO:0000313" key="10">
    <source>
        <dbReference type="Proteomes" id="UP000887566"/>
    </source>
</evidence>
<keyword evidence="10" id="KW-1185">Reference proteome</keyword>
<keyword evidence="3 9" id="KW-0812">Transmembrane</keyword>
<organism evidence="10 11">
    <name type="scientific">Plectus sambesii</name>
    <dbReference type="NCBI Taxonomy" id="2011161"/>
    <lineage>
        <taxon>Eukaryota</taxon>
        <taxon>Metazoa</taxon>
        <taxon>Ecdysozoa</taxon>
        <taxon>Nematoda</taxon>
        <taxon>Chromadorea</taxon>
        <taxon>Plectida</taxon>
        <taxon>Plectina</taxon>
        <taxon>Plectoidea</taxon>
        <taxon>Plectidae</taxon>
        <taxon>Plectus</taxon>
    </lineage>
</organism>
<dbReference type="GO" id="GO:0005886">
    <property type="term" value="C:plasma membrane"/>
    <property type="evidence" value="ECO:0007669"/>
    <property type="project" value="TreeGrafter"/>
</dbReference>
<feature type="transmembrane region" description="Helical" evidence="9">
    <location>
        <begin position="489"/>
        <end position="510"/>
    </location>
</feature>
<evidence type="ECO:0000256" key="4">
    <source>
        <dbReference type="ARBA" id="ARBA00022847"/>
    </source>
</evidence>
<dbReference type="SUPFAM" id="SSF54427">
    <property type="entry name" value="NTF2-like"/>
    <property type="match status" value="1"/>
</dbReference>
<feature type="transmembrane region" description="Helical" evidence="9">
    <location>
        <begin position="67"/>
        <end position="92"/>
    </location>
</feature>
<evidence type="ECO:0000256" key="7">
    <source>
        <dbReference type="PIRSR" id="PIRSR600175-1"/>
    </source>
</evidence>
<feature type="transmembrane region" description="Helical" evidence="9">
    <location>
        <begin position="267"/>
        <end position="287"/>
    </location>
</feature>
<sequence length="1044" mass="117062">MRHRFSHAPTEQRITLTDQMNSNTQRQRSVWPTQVGGFLVCVGFMVGVANMAFFPSAICSEGDAGNFVLVYLICIIFIGFPVTYLHLCLGQYSGCNPTGVFGKLCPLLKGIGWSWLLIMIPLLLFSNINTTWSIYYLYISADALIHSKPVPWQIGIAATPAPDIAAFHEAVRASVFYEMPASVNNSKPRQSKLVLESTSASYFHHLYHTPPPKLVIKVPVGGVEEMPVISKEIVLGNLEPSMVASLAVAWLLVFFCVFNGVHTMNNVVYVTATLPYVIMLTLLARAITLEDATKGIALLIPDISRLSEKAVWIKALKMTFFDLQISVGVLMSIASHNRFHTNVFRDALALVAIDVMTSLLAAGVAFSFLGYLAIKLGESDVRAMCRGQVGPHLLWDQIFRSLGYLSRDKAGRERRTRDVSWPSAINCTFTWCETLTSSLQNKFPLLRARPRTLTAIVCVAFFLLSLPCCFQGGVHIYNLLVTYSMKWNVMIVAILQFFAVSYVYGVENLFCDIRKMLRLPDGHDPSVIMRLFGPTSVYIRSVWTWITPTTIAILLACDVIMKTEEETIEFNRMPGDSNAWCLLSLIPLLPIPLMAIWELCLKKGEKQSYRSDEWNKIKIPNDEMFELEADACAQSADKDSNPKPDGSGSSEMSNDIICDYIALKLKEDRSGVELPGSMSCATSVWRGTPSLFAPTAESGYFELKALVGPRRPSTVVSKRLGDVSSVSSIRSSSPCESSFCLPPLQLMTPFSDNLTLQPLPASFGRWRANLLPTFHDGEFSQRSEMDQPAAEETEPLSVNLFKECRGDNVSEIDSYSSQGRSRCASSNDLDESLHDSIPSDPNESASLLLSCEVSATRADARRSGPRCIDRQRLFISVTERLPASGRLVFTSSSTNCKRQSQMPELRAIAFAPHIEARTNAMVEKWNSGDCDRFIEFYHCKVAELFDTDGRMFIRGEEEIIEYLNITFDYANDNGRPPIELHTEYMFDDGDCIVDIGRYSWHNMHNGSYRHKWAWMENDWYMVEDYFTIEEAFIPPFADDEDKEN</sequence>
<feature type="transmembrane region" description="Helical" evidence="9">
    <location>
        <begin position="452"/>
        <end position="477"/>
    </location>
</feature>
<feature type="compositionally biased region" description="Polar residues" evidence="8">
    <location>
        <begin position="812"/>
        <end position="827"/>
    </location>
</feature>
<dbReference type="PROSITE" id="PS50267">
    <property type="entry name" value="NA_NEUROTRAN_SYMP_3"/>
    <property type="match status" value="1"/>
</dbReference>
<dbReference type="PANTHER" id="PTHR11616:SF324">
    <property type="entry name" value="SODIUM-DEPENDENT TRANSPORTER SNF-12"/>
    <property type="match status" value="1"/>
</dbReference>
<keyword evidence="7" id="KW-0479">Metal-binding</keyword>
<keyword evidence="2" id="KW-0813">Transport</keyword>
<feature type="region of interest" description="Disordered" evidence="8">
    <location>
        <begin position="812"/>
        <end position="843"/>
    </location>
</feature>
<dbReference type="InterPro" id="IPR032710">
    <property type="entry name" value="NTF2-like_dom_sf"/>
</dbReference>
<name>A0A914VEI7_9BILA</name>
<dbReference type="GO" id="GO:0046872">
    <property type="term" value="F:metal ion binding"/>
    <property type="evidence" value="ECO:0007669"/>
    <property type="project" value="UniProtKB-KW"/>
</dbReference>
<dbReference type="Proteomes" id="UP000887566">
    <property type="component" value="Unplaced"/>
</dbReference>
<proteinExistence type="predicted"/>
<dbReference type="SUPFAM" id="SSF161070">
    <property type="entry name" value="SNF-like"/>
    <property type="match status" value="1"/>
</dbReference>
<keyword evidence="4" id="KW-0769">Symport</keyword>
<protein>
    <submittedName>
        <fullName evidence="11">Uncharacterized protein</fullName>
    </submittedName>
</protein>
<dbReference type="WBParaSite" id="PSAMB.scaffold1855size27242.g15334.t2">
    <property type="protein sequence ID" value="PSAMB.scaffold1855size27242.g15334.t2"/>
    <property type="gene ID" value="PSAMB.scaffold1855size27242.g15334"/>
</dbReference>
<dbReference type="PRINTS" id="PR00176">
    <property type="entry name" value="NANEUSMPORT"/>
</dbReference>
<evidence type="ECO:0000313" key="11">
    <source>
        <dbReference type="WBParaSite" id="PSAMB.scaffold1855size27242.g15334.t2"/>
    </source>
</evidence>
<feature type="binding site" evidence="7">
    <location>
        <position position="46"/>
    </location>
    <ligand>
        <name>Na(+)</name>
        <dbReference type="ChEBI" id="CHEBI:29101"/>
        <label>1</label>
    </ligand>
</feature>
<dbReference type="InterPro" id="IPR037272">
    <property type="entry name" value="SNS_sf"/>
</dbReference>
<evidence type="ECO:0000256" key="9">
    <source>
        <dbReference type="SAM" id="Phobius"/>
    </source>
</evidence>
<evidence type="ECO:0000256" key="2">
    <source>
        <dbReference type="ARBA" id="ARBA00022448"/>
    </source>
</evidence>
<dbReference type="GO" id="GO:0005283">
    <property type="term" value="F:amino acid:sodium symporter activity"/>
    <property type="evidence" value="ECO:0007669"/>
    <property type="project" value="TreeGrafter"/>
</dbReference>
<evidence type="ECO:0000256" key="8">
    <source>
        <dbReference type="SAM" id="MobiDB-lite"/>
    </source>
</evidence>
<dbReference type="PANTHER" id="PTHR11616">
    <property type="entry name" value="SODIUM/CHLORIDE DEPENDENT TRANSPORTER"/>
    <property type="match status" value="1"/>
</dbReference>
<feature type="transmembrane region" description="Helical" evidence="9">
    <location>
        <begin position="241"/>
        <end position="261"/>
    </location>
</feature>
<keyword evidence="5 9" id="KW-1133">Transmembrane helix</keyword>
<reference evidence="11" key="1">
    <citation type="submission" date="2022-11" db="UniProtKB">
        <authorList>
            <consortium name="WormBaseParasite"/>
        </authorList>
    </citation>
    <scope>IDENTIFICATION</scope>
</reference>
<dbReference type="GO" id="GO:0015179">
    <property type="term" value="F:L-amino acid transmembrane transporter activity"/>
    <property type="evidence" value="ECO:0007669"/>
    <property type="project" value="TreeGrafter"/>
</dbReference>
<keyword evidence="6 9" id="KW-0472">Membrane</keyword>
<evidence type="ECO:0000256" key="5">
    <source>
        <dbReference type="ARBA" id="ARBA00022989"/>
    </source>
</evidence>
<feature type="binding site" evidence="7">
    <location>
        <position position="43"/>
    </location>
    <ligand>
        <name>Na(+)</name>
        <dbReference type="ChEBI" id="CHEBI:29101"/>
        <label>1</label>
    </ligand>
</feature>
<feature type="transmembrane region" description="Helical" evidence="9">
    <location>
        <begin position="577"/>
        <end position="601"/>
    </location>
</feature>
<accession>A0A914VEI7</accession>
<feature type="binding site" evidence="7">
    <location>
        <position position="50"/>
    </location>
    <ligand>
        <name>Na(+)</name>
        <dbReference type="ChEBI" id="CHEBI:29101"/>
        <label>1</label>
    </ligand>
</feature>
<comment type="subcellular location">
    <subcellularLocation>
        <location evidence="1">Membrane</location>
        <topology evidence="1">Multi-pass membrane protein</topology>
    </subcellularLocation>
</comment>
<evidence type="ECO:0000256" key="3">
    <source>
        <dbReference type="ARBA" id="ARBA00022692"/>
    </source>
</evidence>